<dbReference type="PROSITE" id="PS51192">
    <property type="entry name" value="HELICASE_ATP_BIND_1"/>
    <property type="match status" value="1"/>
</dbReference>
<accession>A0A367S1M9</accession>
<dbReference type="NCBIfam" id="TIGR01587">
    <property type="entry name" value="cas3_core"/>
    <property type="match status" value="1"/>
</dbReference>
<dbReference type="InterPro" id="IPR027417">
    <property type="entry name" value="P-loop_NTPase"/>
</dbReference>
<proteinExistence type="predicted"/>
<keyword evidence="3" id="KW-0347">Helicase</keyword>
<dbReference type="GO" id="GO:0003723">
    <property type="term" value="F:RNA binding"/>
    <property type="evidence" value="ECO:0007669"/>
    <property type="project" value="TreeGrafter"/>
</dbReference>
<evidence type="ECO:0000256" key="1">
    <source>
        <dbReference type="ARBA" id="ARBA00022741"/>
    </source>
</evidence>
<name>A0A367S1M9_9NOSO</name>
<protein>
    <submittedName>
        <fullName evidence="7">CRISPR-associated helicase Cas3</fullName>
    </submittedName>
</protein>
<reference evidence="7" key="1">
    <citation type="submission" date="2016-04" db="EMBL/GenBank/DDBJ databases">
        <authorList>
            <person name="Tabuchi Yagui T.R."/>
        </authorList>
    </citation>
    <scope>NUCLEOTIDE SEQUENCE [LARGE SCALE GENOMIC DNA]</scope>
    <source>
        <strain evidence="7">NIES-26</strain>
    </source>
</reference>
<dbReference type="GO" id="GO:0051607">
    <property type="term" value="P:defense response to virus"/>
    <property type="evidence" value="ECO:0007669"/>
    <property type="project" value="UniProtKB-KW"/>
</dbReference>
<dbReference type="InterPro" id="IPR014001">
    <property type="entry name" value="Helicase_ATP-bd"/>
</dbReference>
<keyword evidence="2" id="KW-0378">Hydrolase</keyword>
<dbReference type="AlphaFoldDB" id="A0A367S1M9"/>
<sequence length="912" mass="106244">MSKSQREYPFNFGRVFFPGERNTIPEIILFQPLGNHVGNVIEIVKKWNKNDFPSESSFERVLEAAKIHDIGKPQKFEIQAKTFKEGKFQEYIYSFRGHRYLAKSDKDAWAEALAIGHHDFSVEDICTQIYQLKKEQKYADVLNKEPLAYASELYILEMCDQIEAELACRVFEDGNQADSRTFMDFTIVPDESNDTVYFIDPWKFSEQKSIELSFRSWVMRPTEVDKEELKKCIKDSREHALGKTLDGIVKNWWKSEQGQPKESINKTITLRPYPSVIELKTWTAEDFYQQLGGFTPNPMQKKMFEAIYEPQPMQKEMFEVLDELDANKHPAILLKSSTGSGKSESVLFPALASSYRLILPLPARSLLEDQKERTEKYLKKFSTIYKNREVSLVIDTGSQMYRYIYKNGEEVKQRTSNPRRHLYKGDVILTTLDKFLYRYFAFGDRQKSFTFPLRIHQDQTLICFDEAHSYDEIAFTNFHSLVKSLYEAGRSVVLMTATMPDEYLKRLDYLEQIDYIGDLKKSGELKKFQEQTLKHDYPNKKAFEWISNIERDSEHPEIFYNEFAQVVICEWQAKPNRRIIAVVERVTDAAAIYQQVSQQFNQDASEHFLFLYHGRIADQLRPDIYKQIQERDSKNQPYILITTSAIEVGCDLNSEVLISEICPPENLIQRAGRCNRKGNISDAKVILVGNSIPDFANSLDESGWQEYQKILKSLQEFDTQKITGCISVIEQVDDYRVVELFSMLHDYVYSADLTCKHAHEKGLIITRSWTPSATLVYKNGSDKPHTITVPLDRLIKNKNGNNDFANTYALEYWYNQETTRRQLRDLTWGYAYSKDIVIEIHKNSEGAGTYDGKDEYEYHPDLGFIKLPAVFIKPRVNNNEIEFEEKLLYKDSNNKSVIIRYTKALKTRGDTI</sequence>
<dbReference type="GO" id="GO:0016787">
    <property type="term" value="F:hydrolase activity"/>
    <property type="evidence" value="ECO:0007669"/>
    <property type="project" value="UniProtKB-KW"/>
</dbReference>
<keyword evidence="1" id="KW-0547">Nucleotide-binding</keyword>
<dbReference type="InterPro" id="IPR054712">
    <property type="entry name" value="Cas3-like_dom"/>
</dbReference>
<evidence type="ECO:0000259" key="6">
    <source>
        <dbReference type="PROSITE" id="PS51192"/>
    </source>
</evidence>
<dbReference type="EMBL" id="LXQD01000022">
    <property type="protein sequence ID" value="RCJ41342.1"/>
    <property type="molecule type" value="Genomic_DNA"/>
</dbReference>
<feature type="domain" description="Helicase ATP-binding" evidence="6">
    <location>
        <begin position="323"/>
        <end position="517"/>
    </location>
</feature>
<keyword evidence="4" id="KW-0067">ATP-binding</keyword>
<comment type="caution">
    <text evidence="7">The sequence shown here is derived from an EMBL/GenBank/DDBJ whole genome shotgun (WGS) entry which is preliminary data.</text>
</comment>
<dbReference type="GO" id="GO:0005524">
    <property type="term" value="F:ATP binding"/>
    <property type="evidence" value="ECO:0007669"/>
    <property type="project" value="UniProtKB-KW"/>
</dbReference>
<dbReference type="InterPro" id="IPR006474">
    <property type="entry name" value="Helicase_Cas3_CRISPR-ass_core"/>
</dbReference>
<dbReference type="Proteomes" id="UP000252107">
    <property type="component" value="Unassembled WGS sequence"/>
</dbReference>
<dbReference type="InterPro" id="IPR050547">
    <property type="entry name" value="DEAD_box_RNA_helicases"/>
</dbReference>
<evidence type="ECO:0000256" key="5">
    <source>
        <dbReference type="ARBA" id="ARBA00023118"/>
    </source>
</evidence>
<keyword evidence="8" id="KW-1185">Reference proteome</keyword>
<dbReference type="InterPro" id="IPR011545">
    <property type="entry name" value="DEAD/DEAH_box_helicase_dom"/>
</dbReference>
<dbReference type="PANTHER" id="PTHR47963:SF9">
    <property type="entry name" value="CRISPR-ASSOCIATED ENDONUCLEASE_HELICASE CAS3"/>
    <property type="match status" value="1"/>
</dbReference>
<dbReference type="Pfam" id="PF00270">
    <property type="entry name" value="DEAD"/>
    <property type="match status" value="1"/>
</dbReference>
<organism evidence="7 8">
    <name type="scientific">Nostoc minutum NIES-26</name>
    <dbReference type="NCBI Taxonomy" id="1844469"/>
    <lineage>
        <taxon>Bacteria</taxon>
        <taxon>Bacillati</taxon>
        <taxon>Cyanobacteriota</taxon>
        <taxon>Cyanophyceae</taxon>
        <taxon>Nostocales</taxon>
        <taxon>Nostocaceae</taxon>
        <taxon>Nostoc</taxon>
    </lineage>
</organism>
<evidence type="ECO:0000313" key="8">
    <source>
        <dbReference type="Proteomes" id="UP000252107"/>
    </source>
</evidence>
<evidence type="ECO:0000256" key="2">
    <source>
        <dbReference type="ARBA" id="ARBA00022801"/>
    </source>
</evidence>
<dbReference type="SMART" id="SM00487">
    <property type="entry name" value="DEXDc"/>
    <property type="match status" value="1"/>
</dbReference>
<gene>
    <name evidence="7" type="ORF">A6770_36105</name>
</gene>
<dbReference type="Pfam" id="PF22590">
    <property type="entry name" value="Cas3-like_C_2"/>
    <property type="match status" value="1"/>
</dbReference>
<dbReference type="GO" id="GO:0003724">
    <property type="term" value="F:RNA helicase activity"/>
    <property type="evidence" value="ECO:0007669"/>
    <property type="project" value="TreeGrafter"/>
</dbReference>
<evidence type="ECO:0000256" key="4">
    <source>
        <dbReference type="ARBA" id="ARBA00022840"/>
    </source>
</evidence>
<dbReference type="SUPFAM" id="SSF52540">
    <property type="entry name" value="P-loop containing nucleoside triphosphate hydrolases"/>
    <property type="match status" value="1"/>
</dbReference>
<dbReference type="Gene3D" id="3.40.50.300">
    <property type="entry name" value="P-loop containing nucleotide triphosphate hydrolases"/>
    <property type="match status" value="2"/>
</dbReference>
<evidence type="ECO:0000256" key="3">
    <source>
        <dbReference type="ARBA" id="ARBA00022806"/>
    </source>
</evidence>
<evidence type="ECO:0000313" key="7">
    <source>
        <dbReference type="EMBL" id="RCJ41342.1"/>
    </source>
</evidence>
<dbReference type="PANTHER" id="PTHR47963">
    <property type="entry name" value="DEAD-BOX ATP-DEPENDENT RNA HELICASE 47, MITOCHONDRIAL"/>
    <property type="match status" value="1"/>
</dbReference>
<keyword evidence="5" id="KW-0051">Antiviral defense</keyword>